<keyword evidence="2" id="KW-1185">Reference proteome</keyword>
<name>A0A9P4X5T8_9HYPO</name>
<dbReference type="Proteomes" id="UP000801864">
    <property type="component" value="Unassembled WGS sequence"/>
</dbReference>
<evidence type="ECO:0000313" key="2">
    <source>
        <dbReference type="Proteomes" id="UP000801864"/>
    </source>
</evidence>
<accession>A0A9P4X5T8</accession>
<gene>
    <name evidence="1" type="ORF">CFAM422_011630</name>
</gene>
<comment type="caution">
    <text evidence="1">The sequence shown here is derived from an EMBL/GenBank/DDBJ whole genome shotgun (WGS) entry which is preliminary data.</text>
</comment>
<reference evidence="1 2" key="1">
    <citation type="submission" date="2018-06" db="EMBL/GenBank/DDBJ databases">
        <title>Genome analysis of cellulolytic fungus Trichoderma lentiforme CFAM-422.</title>
        <authorList>
            <person name="Steindorff A.S."/>
            <person name="Formighieri E.F."/>
            <person name="Midorikawa G.E.O."/>
            <person name="Tamietti M.S."/>
            <person name="Ramos E.Z."/>
            <person name="Silva A.S."/>
            <person name="Bon E.P.S."/>
            <person name="Mendes T.D."/>
            <person name="Damaso M.C.T."/>
            <person name="Favaro L.C.L."/>
        </authorList>
    </citation>
    <scope>NUCLEOTIDE SEQUENCE [LARGE SCALE GENOMIC DNA]</scope>
    <source>
        <strain evidence="1 2">CFAM-422</strain>
    </source>
</reference>
<proteinExistence type="predicted"/>
<sequence length="75" mass="8089">MLGPLSLDAAGLMTLDLGQIAAMPIGSEDVAWRLANQSAGICKHLVAALDKASKQTIRVDRCWKSFGFPFELLDD</sequence>
<organism evidence="1 2">
    <name type="scientific">Trichoderma lentiforme</name>
    <dbReference type="NCBI Taxonomy" id="1567552"/>
    <lineage>
        <taxon>Eukaryota</taxon>
        <taxon>Fungi</taxon>
        <taxon>Dikarya</taxon>
        <taxon>Ascomycota</taxon>
        <taxon>Pezizomycotina</taxon>
        <taxon>Sordariomycetes</taxon>
        <taxon>Hypocreomycetidae</taxon>
        <taxon>Hypocreales</taxon>
        <taxon>Hypocreaceae</taxon>
        <taxon>Trichoderma</taxon>
    </lineage>
</organism>
<dbReference type="AlphaFoldDB" id="A0A9P4X5T8"/>
<evidence type="ECO:0000313" key="1">
    <source>
        <dbReference type="EMBL" id="KAF3059062.1"/>
    </source>
</evidence>
<dbReference type="EMBL" id="QLNT01000025">
    <property type="protein sequence ID" value="KAF3059062.1"/>
    <property type="molecule type" value="Genomic_DNA"/>
</dbReference>
<protein>
    <submittedName>
        <fullName evidence="1">Uncharacterized protein</fullName>
    </submittedName>
</protein>